<organism evidence="1 2">
    <name type="scientific">Folsomia candida</name>
    <name type="common">Springtail</name>
    <dbReference type="NCBI Taxonomy" id="158441"/>
    <lineage>
        <taxon>Eukaryota</taxon>
        <taxon>Metazoa</taxon>
        <taxon>Ecdysozoa</taxon>
        <taxon>Arthropoda</taxon>
        <taxon>Hexapoda</taxon>
        <taxon>Collembola</taxon>
        <taxon>Entomobryomorpha</taxon>
        <taxon>Isotomoidea</taxon>
        <taxon>Isotomidae</taxon>
        <taxon>Proisotominae</taxon>
        <taxon>Folsomia</taxon>
    </lineage>
</organism>
<keyword evidence="2" id="KW-1185">Reference proteome</keyword>
<reference evidence="1 2" key="1">
    <citation type="submission" date="2015-12" db="EMBL/GenBank/DDBJ databases">
        <title>The genome of Folsomia candida.</title>
        <authorList>
            <person name="Faddeeva A."/>
            <person name="Derks M.F."/>
            <person name="Anvar Y."/>
            <person name="Smit S."/>
            <person name="Van Straalen N."/>
            <person name="Roelofs D."/>
        </authorList>
    </citation>
    <scope>NUCLEOTIDE SEQUENCE [LARGE SCALE GENOMIC DNA]</scope>
    <source>
        <strain evidence="1 2">VU population</strain>
        <tissue evidence="1">Whole body</tissue>
    </source>
</reference>
<sequence>MGEPPNKIIKITPDELLKEKLLHYFDQFSTDVRSGVFVLQGNFRKQYIFVPTIGVRLIESGKLIKFPLQEDEVAVEEFAASEFEVEQFDLSASLTTRAGWTSNFLAYYPHLDQDHDIISSGVRSCLIYNLEIQTSPTFKLPRAPTIENIVPTFTQIIAEWRSAHQKHTAKVLPIACPDKRYDISAIPAFLGETLRANGVTLCMGQKVSQNEGVELYFYAQVKMWAGVDVLSEEAFNNFLLDEGSHKDQFIHLEFKLENDNYTIYSNNMILLVLSGDDHQDIFQNESWIKTRKFWRFQSYLFLARHKNTKKNSIQLLHDANTLLSLEFENETASLGNFRDDLFPKSVHFQNLVDKFHLLTDTQPLTKLFKLCQEKSDFTKMFPSLLNSAVSWDILKPVLQDYFPMQEIQSGEQFLSKVLHFRLFVDVESTDKMRNDFKLETFESCLLTFQRLKTARKFAKTAEKTGTIREFFLIAERLRYNLFEFAKSLCPTLLRMSLFSKKVVKDKLGVMFVQLVTDLYCCTNMTQNWQREAEWWILLRYFQVAEKVEADITHILGNVKKYAVLVKALDGLSCLEEEARIEAVLASSSEDEKFNDFINADTLTEIRTVLENMQEEENSG</sequence>
<dbReference type="AlphaFoldDB" id="A0A226D7A1"/>
<dbReference type="EMBL" id="LNIX01000029">
    <property type="protein sequence ID" value="OXA41425.1"/>
    <property type="molecule type" value="Genomic_DNA"/>
</dbReference>
<dbReference type="Proteomes" id="UP000198287">
    <property type="component" value="Unassembled WGS sequence"/>
</dbReference>
<evidence type="ECO:0000313" key="1">
    <source>
        <dbReference type="EMBL" id="OXA41425.1"/>
    </source>
</evidence>
<name>A0A226D7A1_FOLCA</name>
<proteinExistence type="predicted"/>
<gene>
    <name evidence="1" type="ORF">Fcan01_23897</name>
</gene>
<accession>A0A226D7A1</accession>
<protein>
    <submittedName>
        <fullName evidence="1">Uncharacterized protein</fullName>
    </submittedName>
</protein>
<dbReference type="OrthoDB" id="27483at2759"/>
<comment type="caution">
    <text evidence="1">The sequence shown here is derived from an EMBL/GenBank/DDBJ whole genome shotgun (WGS) entry which is preliminary data.</text>
</comment>
<evidence type="ECO:0000313" key="2">
    <source>
        <dbReference type="Proteomes" id="UP000198287"/>
    </source>
</evidence>